<dbReference type="HOGENOM" id="CLU_060944_3_0_1"/>
<evidence type="ECO:0000256" key="4">
    <source>
        <dbReference type="ARBA" id="ARBA00022448"/>
    </source>
</evidence>
<dbReference type="GO" id="GO:0005758">
    <property type="term" value="C:mitochondrial intermembrane space"/>
    <property type="evidence" value="ECO:0007669"/>
    <property type="project" value="UniProtKB-SubCell"/>
</dbReference>
<dbReference type="GO" id="GO:0009055">
    <property type="term" value="F:electron transfer activity"/>
    <property type="evidence" value="ECO:0007669"/>
    <property type="project" value="InterPro"/>
</dbReference>
<evidence type="ECO:0000256" key="7">
    <source>
        <dbReference type="ARBA" id="ARBA00022982"/>
    </source>
</evidence>
<comment type="function">
    <text evidence="1 11">Electron carrier protein. The oxidized form of the cytochrome c heme group can accept an electron from the heme group of the cytochrome c1 subunit of cytochrome reductase. Cytochrome c then transfers this electron to the cytochrome oxidase complex, the final protein carrier in the mitochondrial electron-transport chain.</text>
</comment>
<name>H2ZP20_CIOSA</name>
<dbReference type="Ensembl" id="ENSCSAVT00000019543.1">
    <property type="protein sequence ID" value="ENSCSAVP00000019335.1"/>
    <property type="gene ID" value="ENSCSAVG00000011349.1"/>
</dbReference>
<evidence type="ECO:0000256" key="5">
    <source>
        <dbReference type="ARBA" id="ARBA00022617"/>
    </source>
</evidence>
<dbReference type="AlphaFoldDB" id="H2ZP20"/>
<dbReference type="STRING" id="51511.ENSCSAVP00000019335"/>
<dbReference type="eggNOG" id="KOG3453">
    <property type="taxonomic scope" value="Eukaryota"/>
</dbReference>
<dbReference type="OMA" id="MPAPYKK"/>
<evidence type="ECO:0000256" key="11">
    <source>
        <dbReference type="RuleBase" id="RU004427"/>
    </source>
</evidence>
<keyword evidence="6 9" id="KW-0479">Metal-binding</keyword>
<keyword evidence="5 9" id="KW-0349">Heme</keyword>
<dbReference type="InterPro" id="IPR002327">
    <property type="entry name" value="Cyt_c_1A/1B"/>
</dbReference>
<evidence type="ECO:0000256" key="10">
    <source>
        <dbReference type="RuleBase" id="RU004426"/>
    </source>
</evidence>
<dbReference type="PROSITE" id="PS51007">
    <property type="entry name" value="CYTC"/>
    <property type="match status" value="1"/>
</dbReference>
<evidence type="ECO:0000256" key="8">
    <source>
        <dbReference type="ARBA" id="ARBA00023004"/>
    </source>
</evidence>
<dbReference type="InterPro" id="IPR036909">
    <property type="entry name" value="Cyt_c-like_dom_sf"/>
</dbReference>
<dbReference type="Proteomes" id="UP000007875">
    <property type="component" value="Unassembled WGS sequence"/>
</dbReference>
<accession>H2ZP20</accession>
<sequence length="110" mass="12205">MGKKAVVGDVKKGKDIFVKKCKQCHTYNEGGGNKTGPNLFGLFGRQTGSVPNFEYTEQNKDKGIIWSEETLDVYLTNPNKYIPGTKMIFAGIKKKGERADLIAFLKDATK</sequence>
<keyword evidence="7 11" id="KW-0249">Electron transport</keyword>
<evidence type="ECO:0000259" key="12">
    <source>
        <dbReference type="PROSITE" id="PS51007"/>
    </source>
</evidence>
<proteinExistence type="inferred from homology"/>
<keyword evidence="4 11" id="KW-0813">Transport</keyword>
<evidence type="ECO:0000256" key="6">
    <source>
        <dbReference type="ARBA" id="ARBA00022723"/>
    </source>
</evidence>
<keyword evidence="8 9" id="KW-0408">Iron</keyword>
<comment type="PTM">
    <text evidence="11">Binds 1 heme group per subunit.</text>
</comment>
<dbReference type="FunFam" id="1.10.760.10:FF:000001">
    <property type="entry name" value="Cytochrome c iso-1"/>
    <property type="match status" value="1"/>
</dbReference>
<dbReference type="Pfam" id="PF00034">
    <property type="entry name" value="Cytochrom_C"/>
    <property type="match status" value="1"/>
</dbReference>
<keyword evidence="11" id="KW-0679">Respiratory chain</keyword>
<evidence type="ECO:0000313" key="14">
    <source>
        <dbReference type="Proteomes" id="UP000007875"/>
    </source>
</evidence>
<reference evidence="14" key="1">
    <citation type="submission" date="2003-08" db="EMBL/GenBank/DDBJ databases">
        <authorList>
            <person name="Birren B."/>
            <person name="Nusbaum C."/>
            <person name="Abebe A."/>
            <person name="Abouelleil A."/>
            <person name="Adekoya E."/>
            <person name="Ait-zahra M."/>
            <person name="Allen N."/>
            <person name="Allen T."/>
            <person name="An P."/>
            <person name="Anderson M."/>
            <person name="Anderson S."/>
            <person name="Arachchi H."/>
            <person name="Armbruster J."/>
            <person name="Bachantsang P."/>
            <person name="Baldwin J."/>
            <person name="Barry A."/>
            <person name="Bayul T."/>
            <person name="Blitshsteyn B."/>
            <person name="Bloom T."/>
            <person name="Blye J."/>
            <person name="Boguslavskiy L."/>
            <person name="Borowsky M."/>
            <person name="Boukhgalter B."/>
            <person name="Brunache A."/>
            <person name="Butler J."/>
            <person name="Calixte N."/>
            <person name="Calvo S."/>
            <person name="Camarata J."/>
            <person name="Campo K."/>
            <person name="Chang J."/>
            <person name="Cheshatsang Y."/>
            <person name="Citroen M."/>
            <person name="Collymore A."/>
            <person name="Considine T."/>
            <person name="Cook A."/>
            <person name="Cooke P."/>
            <person name="Corum B."/>
            <person name="Cuomo C."/>
            <person name="David R."/>
            <person name="Dawoe T."/>
            <person name="Degray S."/>
            <person name="Dodge S."/>
            <person name="Dooley K."/>
            <person name="Dorje P."/>
            <person name="Dorjee K."/>
            <person name="Dorris L."/>
            <person name="Duffey N."/>
            <person name="Dupes A."/>
            <person name="Elkins T."/>
            <person name="Engels R."/>
            <person name="Erickson J."/>
            <person name="Farina A."/>
            <person name="Faro S."/>
            <person name="Ferreira P."/>
            <person name="Fischer H."/>
            <person name="Fitzgerald M."/>
            <person name="Foley K."/>
            <person name="Gage D."/>
            <person name="Galagan J."/>
            <person name="Gearin G."/>
            <person name="Gnerre S."/>
            <person name="Gnirke A."/>
            <person name="Goyette A."/>
            <person name="Graham J."/>
            <person name="Grandbois E."/>
            <person name="Gyaltsen K."/>
            <person name="Hafez N."/>
            <person name="Hagopian D."/>
            <person name="Hagos B."/>
            <person name="Hall J."/>
            <person name="Hatcher B."/>
            <person name="Heller A."/>
            <person name="Higgins H."/>
            <person name="Honan T."/>
            <person name="Horn A."/>
            <person name="Houde N."/>
            <person name="Hughes L."/>
            <person name="Hulme W."/>
            <person name="Husby E."/>
            <person name="Iliev I."/>
            <person name="Jaffe D."/>
            <person name="Jones C."/>
            <person name="Kamal M."/>
            <person name="Kamat A."/>
            <person name="Kamvysselis M."/>
            <person name="Karlsson E."/>
            <person name="Kells C."/>
            <person name="Kieu A."/>
            <person name="Kisner P."/>
            <person name="Kodira C."/>
            <person name="Kulbokas E."/>
            <person name="Labutti K."/>
            <person name="Lama D."/>
            <person name="Landers T."/>
            <person name="Leger J."/>
            <person name="Levine S."/>
            <person name="Lewis D."/>
            <person name="Lewis T."/>
            <person name="Lindblad-toh K."/>
            <person name="Liu X."/>
            <person name="Lokyitsang T."/>
            <person name="Lokyitsang Y."/>
            <person name="Lucien O."/>
            <person name="Lui A."/>
            <person name="Ma L.J."/>
            <person name="Mabbitt R."/>
            <person name="Macdonald J."/>
            <person name="Maclean C."/>
            <person name="Major J."/>
            <person name="Manning J."/>
            <person name="Marabella R."/>
            <person name="Maru K."/>
            <person name="Matthews C."/>
            <person name="Mauceli E."/>
            <person name="Mccarthy M."/>
            <person name="Mcdonough S."/>
            <person name="Mcghee T."/>
            <person name="Meldrim J."/>
            <person name="Meneus L."/>
            <person name="Mesirov J."/>
            <person name="Mihalev A."/>
            <person name="Mihova T."/>
            <person name="Mikkelsen T."/>
            <person name="Mlenga V."/>
            <person name="Moru K."/>
            <person name="Mozes J."/>
            <person name="Mulrain L."/>
            <person name="Munson G."/>
            <person name="Naylor J."/>
            <person name="Newes C."/>
            <person name="Nguyen C."/>
            <person name="Nguyen N."/>
            <person name="Nguyen T."/>
            <person name="Nicol R."/>
            <person name="Nielsen C."/>
            <person name="Nizzari M."/>
            <person name="Norbu C."/>
            <person name="Norbu N."/>
            <person name="O'donnell P."/>
            <person name="Okoawo O."/>
            <person name="O'leary S."/>
            <person name="Omotosho B."/>
            <person name="O'neill K."/>
            <person name="Osman S."/>
            <person name="Parker S."/>
            <person name="Perrin D."/>
            <person name="Phunkhang P."/>
            <person name="Piqani B."/>
            <person name="Purcell S."/>
            <person name="Rachupka T."/>
            <person name="Ramasamy U."/>
            <person name="Rameau R."/>
            <person name="Ray V."/>
            <person name="Raymond C."/>
            <person name="Retta R."/>
            <person name="Richardson S."/>
            <person name="Rise C."/>
            <person name="Rodriguez J."/>
            <person name="Rogers J."/>
            <person name="Rogov P."/>
            <person name="Rutman M."/>
            <person name="Schupbach R."/>
            <person name="Seaman C."/>
            <person name="Settipalli S."/>
            <person name="Sharpe T."/>
            <person name="Sheridan J."/>
            <person name="Sherpa N."/>
            <person name="Shi J."/>
            <person name="Smirnov S."/>
            <person name="Smith C."/>
            <person name="Sougnez C."/>
            <person name="Spencer B."/>
            <person name="Stalker J."/>
            <person name="Stange-thomann N."/>
            <person name="Stavropoulos S."/>
            <person name="Stetson K."/>
            <person name="Stone C."/>
            <person name="Stone S."/>
            <person name="Stubbs M."/>
            <person name="Talamas J."/>
            <person name="Tchuinga P."/>
            <person name="Tenzing P."/>
            <person name="Tesfaye S."/>
            <person name="Theodore J."/>
            <person name="Thoulutsang Y."/>
            <person name="Topham K."/>
            <person name="Towey S."/>
            <person name="Tsamla T."/>
            <person name="Tsomo N."/>
            <person name="Vallee D."/>
            <person name="Vassiliev H."/>
            <person name="Venkataraman V."/>
            <person name="Vinson J."/>
            <person name="Vo A."/>
            <person name="Wade C."/>
            <person name="Wang S."/>
            <person name="Wangchuk T."/>
            <person name="Wangdi T."/>
            <person name="Whittaker C."/>
            <person name="Wilkinson J."/>
            <person name="Wu Y."/>
            <person name="Wyman D."/>
            <person name="Yadav S."/>
            <person name="Yang S."/>
            <person name="Yang X."/>
            <person name="Yeager S."/>
            <person name="Yee E."/>
            <person name="Young G."/>
            <person name="Zainoun J."/>
            <person name="Zembeck L."/>
            <person name="Zimmer A."/>
            <person name="Zody M."/>
            <person name="Lander E."/>
        </authorList>
    </citation>
    <scope>NUCLEOTIDE SEQUENCE [LARGE SCALE GENOMIC DNA]</scope>
</reference>
<dbReference type="InterPro" id="IPR009056">
    <property type="entry name" value="Cyt_c-like_dom"/>
</dbReference>
<evidence type="ECO:0000256" key="2">
    <source>
        <dbReference type="ARBA" id="ARBA00004569"/>
    </source>
</evidence>
<protein>
    <recommendedName>
        <fullName evidence="12">Cytochrome c domain-containing protein</fullName>
    </recommendedName>
</protein>
<evidence type="ECO:0000256" key="3">
    <source>
        <dbReference type="ARBA" id="ARBA00006488"/>
    </source>
</evidence>
<dbReference type="PRINTS" id="PR00604">
    <property type="entry name" value="CYTCHRMECIAB"/>
</dbReference>
<dbReference type="Gene3D" id="1.10.760.10">
    <property type="entry name" value="Cytochrome c-like domain"/>
    <property type="match status" value="1"/>
</dbReference>
<organism evidence="13 14">
    <name type="scientific">Ciona savignyi</name>
    <name type="common">Pacific transparent sea squirt</name>
    <dbReference type="NCBI Taxonomy" id="51511"/>
    <lineage>
        <taxon>Eukaryota</taxon>
        <taxon>Metazoa</taxon>
        <taxon>Chordata</taxon>
        <taxon>Tunicata</taxon>
        <taxon>Ascidiacea</taxon>
        <taxon>Phlebobranchia</taxon>
        <taxon>Cionidae</taxon>
        <taxon>Ciona</taxon>
    </lineage>
</organism>
<dbReference type="SUPFAM" id="SSF46626">
    <property type="entry name" value="Cytochrome c"/>
    <property type="match status" value="1"/>
</dbReference>
<dbReference type="PANTHER" id="PTHR11961">
    <property type="entry name" value="CYTOCHROME C"/>
    <property type="match status" value="1"/>
</dbReference>
<dbReference type="GO" id="GO:0020037">
    <property type="term" value="F:heme binding"/>
    <property type="evidence" value="ECO:0007669"/>
    <property type="project" value="InterPro"/>
</dbReference>
<dbReference type="GO" id="GO:0046872">
    <property type="term" value="F:metal ion binding"/>
    <property type="evidence" value="ECO:0007669"/>
    <property type="project" value="UniProtKB-KW"/>
</dbReference>
<comment type="subcellular location">
    <subcellularLocation>
        <location evidence="2">Mitochondrion intermembrane space</location>
    </subcellularLocation>
</comment>
<dbReference type="GeneTree" id="ENSGT00940000157883"/>
<dbReference type="Ensembl" id="ENSCSAVT00000019544.1">
    <property type="protein sequence ID" value="ENSCSAVP00000019336.1"/>
    <property type="gene ID" value="ENSCSAVG00000011349.1"/>
</dbReference>
<evidence type="ECO:0000256" key="9">
    <source>
        <dbReference type="PROSITE-ProRule" id="PRU00433"/>
    </source>
</evidence>
<comment type="similarity">
    <text evidence="3 10">Belongs to the cytochrome c family.</text>
</comment>
<reference evidence="13" key="2">
    <citation type="submission" date="2025-05" db="UniProtKB">
        <authorList>
            <consortium name="Ensembl"/>
        </authorList>
    </citation>
    <scope>IDENTIFICATION</scope>
</reference>
<keyword evidence="14" id="KW-1185">Reference proteome</keyword>
<feature type="domain" description="Cytochrome c" evidence="12">
    <location>
        <begin position="8"/>
        <end position="109"/>
    </location>
</feature>
<evidence type="ECO:0000313" key="13">
    <source>
        <dbReference type="Ensembl" id="ENSCSAVP00000019336.1"/>
    </source>
</evidence>
<keyword evidence="11" id="KW-0496">Mitochondrion</keyword>
<evidence type="ECO:0000256" key="1">
    <source>
        <dbReference type="ARBA" id="ARBA00002555"/>
    </source>
</evidence>